<feature type="signal peptide" evidence="2">
    <location>
        <begin position="1"/>
        <end position="24"/>
    </location>
</feature>
<reference evidence="3" key="1">
    <citation type="journal article" date="2023" name="Nat. Commun.">
        <title>Diploid and tetraploid genomes of Acorus and the evolution of monocots.</title>
        <authorList>
            <person name="Ma L."/>
            <person name="Liu K.W."/>
            <person name="Li Z."/>
            <person name="Hsiao Y.Y."/>
            <person name="Qi Y."/>
            <person name="Fu T."/>
            <person name="Tang G.D."/>
            <person name="Zhang D."/>
            <person name="Sun W.H."/>
            <person name="Liu D.K."/>
            <person name="Li Y."/>
            <person name="Chen G.Z."/>
            <person name="Liu X.D."/>
            <person name="Liao X.Y."/>
            <person name="Jiang Y.T."/>
            <person name="Yu X."/>
            <person name="Hao Y."/>
            <person name="Huang J."/>
            <person name="Zhao X.W."/>
            <person name="Ke S."/>
            <person name="Chen Y.Y."/>
            <person name="Wu W.L."/>
            <person name="Hsu J.L."/>
            <person name="Lin Y.F."/>
            <person name="Huang M.D."/>
            <person name="Li C.Y."/>
            <person name="Huang L."/>
            <person name="Wang Z.W."/>
            <person name="Zhao X."/>
            <person name="Zhong W.Y."/>
            <person name="Peng D.H."/>
            <person name="Ahmad S."/>
            <person name="Lan S."/>
            <person name="Zhang J.S."/>
            <person name="Tsai W.C."/>
            <person name="Van de Peer Y."/>
            <person name="Liu Z.J."/>
        </authorList>
    </citation>
    <scope>NUCLEOTIDE SEQUENCE</scope>
    <source>
        <strain evidence="3">CP</strain>
    </source>
</reference>
<sequence>MEGMKLKTFVVLVVLLAAQFYGYSQEEGQPPGSEDMGPKPPDLHRRERQKDSNISSFTKEKVLVLSYQEDGPGEGRLVLTSRPGLGGYFLVSHQSRLYHVVYALVRAQAVLMA</sequence>
<dbReference type="Proteomes" id="UP001180020">
    <property type="component" value="Unassembled WGS sequence"/>
</dbReference>
<reference evidence="3" key="2">
    <citation type="submission" date="2023-06" db="EMBL/GenBank/DDBJ databases">
        <authorList>
            <person name="Ma L."/>
            <person name="Liu K.-W."/>
            <person name="Li Z."/>
            <person name="Hsiao Y.-Y."/>
            <person name="Qi Y."/>
            <person name="Fu T."/>
            <person name="Tang G."/>
            <person name="Zhang D."/>
            <person name="Sun W.-H."/>
            <person name="Liu D.-K."/>
            <person name="Li Y."/>
            <person name="Chen G.-Z."/>
            <person name="Liu X.-D."/>
            <person name="Liao X.-Y."/>
            <person name="Jiang Y.-T."/>
            <person name="Yu X."/>
            <person name="Hao Y."/>
            <person name="Huang J."/>
            <person name="Zhao X.-W."/>
            <person name="Ke S."/>
            <person name="Chen Y.-Y."/>
            <person name="Wu W.-L."/>
            <person name="Hsu J.-L."/>
            <person name="Lin Y.-F."/>
            <person name="Huang M.-D."/>
            <person name="Li C.-Y."/>
            <person name="Huang L."/>
            <person name="Wang Z.-W."/>
            <person name="Zhao X."/>
            <person name="Zhong W.-Y."/>
            <person name="Peng D.-H."/>
            <person name="Ahmad S."/>
            <person name="Lan S."/>
            <person name="Zhang J.-S."/>
            <person name="Tsai W.-C."/>
            <person name="Van De Peer Y."/>
            <person name="Liu Z.-J."/>
        </authorList>
    </citation>
    <scope>NUCLEOTIDE SEQUENCE</scope>
    <source>
        <strain evidence="3">CP</strain>
        <tissue evidence="3">Leaves</tissue>
    </source>
</reference>
<evidence type="ECO:0000313" key="4">
    <source>
        <dbReference type="Proteomes" id="UP001180020"/>
    </source>
</evidence>
<evidence type="ECO:0000256" key="2">
    <source>
        <dbReference type="SAM" id="SignalP"/>
    </source>
</evidence>
<gene>
    <name evidence="3" type="ORF">QJS10_CPA10g01493</name>
</gene>
<protein>
    <submittedName>
        <fullName evidence="3">Uncharacterized protein</fullName>
    </submittedName>
</protein>
<proteinExistence type="predicted"/>
<feature type="region of interest" description="Disordered" evidence="1">
    <location>
        <begin position="25"/>
        <end position="55"/>
    </location>
</feature>
<accession>A0AAV9E1B4</accession>
<dbReference type="AlphaFoldDB" id="A0AAV9E1B4"/>
<organism evidence="3 4">
    <name type="scientific">Acorus calamus</name>
    <name type="common">Sweet flag</name>
    <dbReference type="NCBI Taxonomy" id="4465"/>
    <lineage>
        <taxon>Eukaryota</taxon>
        <taxon>Viridiplantae</taxon>
        <taxon>Streptophyta</taxon>
        <taxon>Embryophyta</taxon>
        <taxon>Tracheophyta</taxon>
        <taxon>Spermatophyta</taxon>
        <taxon>Magnoliopsida</taxon>
        <taxon>Liliopsida</taxon>
        <taxon>Acoraceae</taxon>
        <taxon>Acorus</taxon>
    </lineage>
</organism>
<feature type="compositionally biased region" description="Basic and acidic residues" evidence="1">
    <location>
        <begin position="41"/>
        <end position="51"/>
    </location>
</feature>
<evidence type="ECO:0000313" key="3">
    <source>
        <dbReference type="EMBL" id="KAK1306690.1"/>
    </source>
</evidence>
<name>A0AAV9E1B4_ACOCL</name>
<dbReference type="EMBL" id="JAUJYO010000010">
    <property type="protein sequence ID" value="KAK1306690.1"/>
    <property type="molecule type" value="Genomic_DNA"/>
</dbReference>
<evidence type="ECO:0000256" key="1">
    <source>
        <dbReference type="SAM" id="MobiDB-lite"/>
    </source>
</evidence>
<keyword evidence="4" id="KW-1185">Reference proteome</keyword>
<feature type="chain" id="PRO_5043877526" evidence="2">
    <location>
        <begin position="25"/>
        <end position="113"/>
    </location>
</feature>
<comment type="caution">
    <text evidence="3">The sequence shown here is derived from an EMBL/GenBank/DDBJ whole genome shotgun (WGS) entry which is preliminary data.</text>
</comment>
<keyword evidence="2" id="KW-0732">Signal</keyword>